<dbReference type="NCBIfam" id="TIGR01127">
    <property type="entry name" value="ilvA_1Cterm"/>
    <property type="match status" value="1"/>
</dbReference>
<dbReference type="CDD" id="cd01562">
    <property type="entry name" value="Thr-dehyd"/>
    <property type="match status" value="1"/>
</dbReference>
<dbReference type="EC" id="4.3.1.19" evidence="6"/>
<dbReference type="InterPro" id="IPR001926">
    <property type="entry name" value="TrpB-like_PALP"/>
</dbReference>
<comment type="catalytic activity">
    <reaction evidence="1">
        <text>L-threonine = 2-oxobutanoate + NH4(+)</text>
        <dbReference type="Rhea" id="RHEA:22108"/>
        <dbReference type="ChEBI" id="CHEBI:16763"/>
        <dbReference type="ChEBI" id="CHEBI:28938"/>
        <dbReference type="ChEBI" id="CHEBI:57926"/>
        <dbReference type="EC" id="4.3.1.19"/>
    </reaction>
</comment>
<dbReference type="GO" id="GO:0004794">
    <property type="term" value="F:threonine deaminase activity"/>
    <property type="evidence" value="ECO:0007669"/>
    <property type="project" value="UniProtKB-EC"/>
</dbReference>
<dbReference type="Pfam" id="PF00291">
    <property type="entry name" value="PALP"/>
    <property type="match status" value="1"/>
</dbReference>
<comment type="function">
    <text evidence="11">Catalyzes the anaerobic formation of alpha-ketobutyrate and ammonia from threonine in a two-step reaction. The first step involved a dehydration of threonine and a production of enamine intermediates (aminocrotonate), which tautomerizes to its imine form (iminobutyrate). Both intermediates are unstable and short-lived. The second step is the nonenzymatic hydrolysis of the enamine/imine intermediates to form 2-ketobutyrate and free ammonia. In the low water environment of the cell, the second step is accelerated by RidA.</text>
</comment>
<comment type="cofactor">
    <cofactor evidence="2">
        <name>pyridoxal 5'-phosphate</name>
        <dbReference type="ChEBI" id="CHEBI:597326"/>
    </cofactor>
</comment>
<sequence>MKRTEASLSLAMIETAAQRIAPYIHRTPLAHSHTFSRLAGCEVYLKCENWQRTGSFKLRGALNRLLSLTEDEKKLGVVAASAGNHAQGVALAATMVGVPATIVMPKGAALAKIEATRGYGAEVILEGDTYDEAYQAALALQKERSLLYVHAFDDPLVIAGQGTVGLEIADQLPDITGITVPIGGGGLIAGLALALKSRFPQVRIIGVQSTAASAMVASRQAGCATTVSCQRTIADGIRVALPGRLTFPLVQDLVDDLLTVDDEAIAKAIVLLLERAKLVVEGAGAVSLAALLTQQLGKSGERWVALLSGGNTDISAIAALIEHGLVQSGRRWEFRVTLTDAPGSLQQLLALIAAGGANVISIIHDRLAPTLSLRQVEVIIALETRDHEHIDELTVQLTRAGFLLRPW</sequence>
<comment type="subunit">
    <text evidence="5">In the native structure, TdcB is in a dimeric form, whereas in the TdcB-AMP complex, it exists in a tetrameric form (dimer of dimers).</text>
</comment>
<dbReference type="PROSITE" id="PS00165">
    <property type="entry name" value="DEHYDRATASE_SER_THR"/>
    <property type="match status" value="1"/>
</dbReference>
<comment type="caution">
    <text evidence="14">The sequence shown here is derived from an EMBL/GenBank/DDBJ whole genome shotgun (WGS) entry which is preliminary data.</text>
</comment>
<dbReference type="OrthoDB" id="9811476at2"/>
<dbReference type="GO" id="GO:0030170">
    <property type="term" value="F:pyridoxal phosphate binding"/>
    <property type="evidence" value="ECO:0007669"/>
    <property type="project" value="InterPro"/>
</dbReference>
<evidence type="ECO:0000256" key="7">
    <source>
        <dbReference type="ARBA" id="ARBA00022248"/>
    </source>
</evidence>
<protein>
    <recommendedName>
        <fullName evidence="7">L-threonine dehydratase catabolic TdcB</fullName>
        <ecNumber evidence="6">4.3.1.19</ecNumber>
    </recommendedName>
    <alternativeName>
        <fullName evidence="12">Threonine deaminase</fullName>
    </alternativeName>
</protein>
<name>A0A4R2RZA1_9FIRM</name>
<dbReference type="InterPro" id="IPR044561">
    <property type="entry name" value="ACT_ThrD-II-like"/>
</dbReference>
<evidence type="ECO:0000256" key="9">
    <source>
        <dbReference type="ARBA" id="ARBA00022898"/>
    </source>
</evidence>
<dbReference type="GO" id="GO:0009097">
    <property type="term" value="P:isoleucine biosynthetic process"/>
    <property type="evidence" value="ECO:0007669"/>
    <property type="project" value="TreeGrafter"/>
</dbReference>
<keyword evidence="9" id="KW-0663">Pyridoxal phosphate</keyword>
<evidence type="ECO:0000313" key="15">
    <source>
        <dbReference type="Proteomes" id="UP000294813"/>
    </source>
</evidence>
<evidence type="ECO:0000256" key="10">
    <source>
        <dbReference type="ARBA" id="ARBA00023239"/>
    </source>
</evidence>
<gene>
    <name evidence="14" type="ORF">EDD73_104110</name>
</gene>
<dbReference type="UniPathway" id="UPA00052">
    <property type="reaction ID" value="UER00507"/>
</dbReference>
<dbReference type="SUPFAM" id="SSF53686">
    <property type="entry name" value="Tryptophan synthase beta subunit-like PLP-dependent enzymes"/>
    <property type="match status" value="1"/>
</dbReference>
<dbReference type="PANTHER" id="PTHR48078:SF6">
    <property type="entry name" value="L-THREONINE DEHYDRATASE CATABOLIC TDCB"/>
    <property type="match status" value="1"/>
</dbReference>
<comment type="similarity">
    <text evidence="4">Belongs to the serine/threonine dehydratase family.</text>
</comment>
<accession>A0A4R2RZA1</accession>
<organism evidence="14 15">
    <name type="scientific">Heliophilum fasciatum</name>
    <dbReference type="NCBI Taxonomy" id="35700"/>
    <lineage>
        <taxon>Bacteria</taxon>
        <taxon>Bacillati</taxon>
        <taxon>Bacillota</taxon>
        <taxon>Clostridia</taxon>
        <taxon>Eubacteriales</taxon>
        <taxon>Heliobacteriaceae</taxon>
        <taxon>Heliophilum</taxon>
    </lineage>
</organism>
<keyword evidence="10" id="KW-0456">Lyase</keyword>
<comment type="pathway">
    <text evidence="3">Amino-acid degradation; L-threonine degradation via propanoate pathway; propanoate from L-threonine: step 1/4.</text>
</comment>
<evidence type="ECO:0000259" key="13">
    <source>
        <dbReference type="Pfam" id="PF00291"/>
    </source>
</evidence>
<evidence type="ECO:0000256" key="3">
    <source>
        <dbReference type="ARBA" id="ARBA00004958"/>
    </source>
</evidence>
<evidence type="ECO:0000256" key="12">
    <source>
        <dbReference type="ARBA" id="ARBA00031427"/>
    </source>
</evidence>
<dbReference type="InterPro" id="IPR050147">
    <property type="entry name" value="Ser/Thr_Dehydratase"/>
</dbReference>
<dbReference type="GO" id="GO:0070689">
    <property type="term" value="P:L-threonine catabolic process to propionate"/>
    <property type="evidence" value="ECO:0007669"/>
    <property type="project" value="UniProtKB-UniPathway"/>
</dbReference>
<dbReference type="EMBL" id="SLXT01000004">
    <property type="protein sequence ID" value="TCP68207.1"/>
    <property type="molecule type" value="Genomic_DNA"/>
</dbReference>
<dbReference type="InterPro" id="IPR000634">
    <property type="entry name" value="Ser/Thr_deHydtase_PyrdxlP-BS"/>
</dbReference>
<dbReference type="Gene3D" id="3.40.50.1100">
    <property type="match status" value="2"/>
</dbReference>
<keyword evidence="15" id="KW-1185">Reference proteome</keyword>
<dbReference type="AlphaFoldDB" id="A0A4R2RZA1"/>
<dbReference type="CDD" id="cd04886">
    <property type="entry name" value="ACT_ThrD-II-like"/>
    <property type="match status" value="1"/>
</dbReference>
<evidence type="ECO:0000256" key="11">
    <source>
        <dbReference type="ARBA" id="ARBA00025527"/>
    </source>
</evidence>
<evidence type="ECO:0000256" key="4">
    <source>
        <dbReference type="ARBA" id="ARBA00010869"/>
    </source>
</evidence>
<dbReference type="GO" id="GO:0006565">
    <property type="term" value="P:L-serine catabolic process"/>
    <property type="evidence" value="ECO:0007669"/>
    <property type="project" value="TreeGrafter"/>
</dbReference>
<evidence type="ECO:0000256" key="8">
    <source>
        <dbReference type="ARBA" id="ARBA00022533"/>
    </source>
</evidence>
<dbReference type="GO" id="GO:0003941">
    <property type="term" value="F:L-serine ammonia-lyase activity"/>
    <property type="evidence" value="ECO:0007669"/>
    <property type="project" value="TreeGrafter"/>
</dbReference>
<evidence type="ECO:0000256" key="1">
    <source>
        <dbReference type="ARBA" id="ARBA00001274"/>
    </source>
</evidence>
<dbReference type="PANTHER" id="PTHR48078">
    <property type="entry name" value="THREONINE DEHYDRATASE, MITOCHONDRIAL-RELATED"/>
    <property type="match status" value="1"/>
</dbReference>
<proteinExistence type="inferred from homology"/>
<evidence type="ECO:0000313" key="14">
    <source>
        <dbReference type="EMBL" id="TCP68207.1"/>
    </source>
</evidence>
<dbReference type="RefSeq" id="WP_131918235.1">
    <property type="nucleotide sequence ID" value="NZ_JAOQNU010000004.1"/>
</dbReference>
<evidence type="ECO:0000256" key="2">
    <source>
        <dbReference type="ARBA" id="ARBA00001933"/>
    </source>
</evidence>
<dbReference type="Proteomes" id="UP000294813">
    <property type="component" value="Unassembled WGS sequence"/>
</dbReference>
<reference evidence="14 15" key="1">
    <citation type="submission" date="2019-03" db="EMBL/GenBank/DDBJ databases">
        <title>Genomic Encyclopedia of Type Strains, Phase IV (KMG-IV): sequencing the most valuable type-strain genomes for metagenomic binning, comparative biology and taxonomic classification.</title>
        <authorList>
            <person name="Goeker M."/>
        </authorList>
    </citation>
    <scope>NUCLEOTIDE SEQUENCE [LARGE SCALE GENOMIC DNA]</scope>
    <source>
        <strain evidence="14 15">DSM 11170</strain>
    </source>
</reference>
<evidence type="ECO:0000256" key="6">
    <source>
        <dbReference type="ARBA" id="ARBA00012096"/>
    </source>
</evidence>
<dbReference type="InterPro" id="IPR005789">
    <property type="entry name" value="Thr_deHydtase_catblc"/>
</dbReference>
<dbReference type="FunFam" id="3.40.50.1100:FF:000007">
    <property type="entry name" value="L-threonine dehydratase catabolic TdcB"/>
    <property type="match status" value="1"/>
</dbReference>
<keyword evidence="8" id="KW-0021">Allosteric enzyme</keyword>
<dbReference type="InterPro" id="IPR036052">
    <property type="entry name" value="TrpB-like_PALP_sf"/>
</dbReference>
<feature type="domain" description="Tryptophan synthase beta chain-like PALP" evidence="13">
    <location>
        <begin position="21"/>
        <end position="309"/>
    </location>
</feature>
<evidence type="ECO:0000256" key="5">
    <source>
        <dbReference type="ARBA" id="ARBA00011447"/>
    </source>
</evidence>